<feature type="region of interest" description="Disordered" evidence="1">
    <location>
        <begin position="1"/>
        <end position="22"/>
    </location>
</feature>
<feature type="compositionally biased region" description="Basic and acidic residues" evidence="1">
    <location>
        <begin position="1"/>
        <end position="11"/>
    </location>
</feature>
<protein>
    <submittedName>
        <fullName evidence="2">Uncharacterized protein</fullName>
    </submittedName>
</protein>
<sequence length="128" mass="14205">MQKKDKIEDAHGSATMAEADDTNSEEDLVLFVNNQTHCKGGVMSVYKDSKVVLKGIKHGTLYLLQGSVIVASEIHRGDESLDVKVEVPSARIETVDHLEEYIICFYASMRRSVPREGAIWARLGQSDP</sequence>
<accession>A0A484LY59</accession>
<evidence type="ECO:0000313" key="3">
    <source>
        <dbReference type="Proteomes" id="UP000595140"/>
    </source>
</evidence>
<dbReference type="AlphaFoldDB" id="A0A484LY59"/>
<name>A0A484LY59_9ASTE</name>
<dbReference type="EMBL" id="OOIL02002239">
    <property type="protein sequence ID" value="VFQ81034.1"/>
    <property type="molecule type" value="Genomic_DNA"/>
</dbReference>
<reference evidence="2 3" key="1">
    <citation type="submission" date="2018-04" db="EMBL/GenBank/DDBJ databases">
        <authorList>
            <person name="Vogel A."/>
        </authorList>
    </citation>
    <scope>NUCLEOTIDE SEQUENCE [LARGE SCALE GENOMIC DNA]</scope>
</reference>
<evidence type="ECO:0000256" key="1">
    <source>
        <dbReference type="SAM" id="MobiDB-lite"/>
    </source>
</evidence>
<proteinExistence type="predicted"/>
<keyword evidence="3" id="KW-1185">Reference proteome</keyword>
<gene>
    <name evidence="2" type="ORF">CCAM_LOCUS22810</name>
</gene>
<evidence type="ECO:0000313" key="2">
    <source>
        <dbReference type="EMBL" id="VFQ81034.1"/>
    </source>
</evidence>
<organism evidence="2 3">
    <name type="scientific">Cuscuta campestris</name>
    <dbReference type="NCBI Taxonomy" id="132261"/>
    <lineage>
        <taxon>Eukaryota</taxon>
        <taxon>Viridiplantae</taxon>
        <taxon>Streptophyta</taxon>
        <taxon>Embryophyta</taxon>
        <taxon>Tracheophyta</taxon>
        <taxon>Spermatophyta</taxon>
        <taxon>Magnoliopsida</taxon>
        <taxon>eudicotyledons</taxon>
        <taxon>Gunneridae</taxon>
        <taxon>Pentapetalae</taxon>
        <taxon>asterids</taxon>
        <taxon>lamiids</taxon>
        <taxon>Solanales</taxon>
        <taxon>Convolvulaceae</taxon>
        <taxon>Cuscuteae</taxon>
        <taxon>Cuscuta</taxon>
        <taxon>Cuscuta subgen. Grammica</taxon>
        <taxon>Cuscuta sect. Cleistogrammica</taxon>
    </lineage>
</organism>
<dbReference type="Proteomes" id="UP000595140">
    <property type="component" value="Unassembled WGS sequence"/>
</dbReference>